<reference evidence="1 2" key="1">
    <citation type="submission" date="2022-08" db="EMBL/GenBank/DDBJ databases">
        <title>Proteogenomics of the novel Dehalobacterium formicoaceticum strain EZ94 highlights a key role of methyltransferases during anaerobic dichloromethane degradation.</title>
        <authorList>
            <person name="Wasmund K."/>
        </authorList>
    </citation>
    <scope>NUCLEOTIDE SEQUENCE [LARGE SCALE GENOMIC DNA]</scope>
    <source>
        <strain evidence="1 2">EZ94</strain>
    </source>
</reference>
<evidence type="ECO:0000313" key="1">
    <source>
        <dbReference type="EMBL" id="MCR6545489.1"/>
    </source>
</evidence>
<dbReference type="Gene3D" id="3.40.50.300">
    <property type="entry name" value="P-loop containing nucleotide triphosphate hydrolases"/>
    <property type="match status" value="1"/>
</dbReference>
<dbReference type="EMBL" id="JANPWE010000003">
    <property type="protein sequence ID" value="MCR6545489.1"/>
    <property type="molecule type" value="Genomic_DNA"/>
</dbReference>
<proteinExistence type="predicted"/>
<keyword evidence="1" id="KW-0418">Kinase</keyword>
<dbReference type="GO" id="GO:0016301">
    <property type="term" value="F:kinase activity"/>
    <property type="evidence" value="ECO:0007669"/>
    <property type="project" value="UniProtKB-KW"/>
</dbReference>
<evidence type="ECO:0000313" key="2">
    <source>
        <dbReference type="Proteomes" id="UP001524944"/>
    </source>
</evidence>
<gene>
    <name evidence="1" type="ORF">NVS47_08155</name>
</gene>
<dbReference type="Proteomes" id="UP001524944">
    <property type="component" value="Unassembled WGS sequence"/>
</dbReference>
<sequence>MHFITISRQTGSLGEEITELLAKKLDLPVISRDMVMNQWLPEVANSHELHMLAESPGFYLNMTEQGITFAQYLEQKLADFIEKQPSIIVGLGAQIIFAQHPSALHVRIIASQEVRTKRIMVSHSLEKKDAERFLELSDRKHKRYISTLYQKDWSDPGLYNLTLNTDDFQIDEAASLLHYLAINKQDALIPGEQEEGQASKPIIFKHPSEEEFAKILNMYNLDWEYEPRTFPIEWDAEGNVKMAFSPDFYLTKYDTYIELTTMNQKYVSEKKKKVALLKKLYPGTNINIVFKNDYYTLLKRFGLQKGVEEK</sequence>
<organism evidence="1 2">
    <name type="scientific">Dehalobacterium formicoaceticum</name>
    <dbReference type="NCBI Taxonomy" id="51515"/>
    <lineage>
        <taxon>Bacteria</taxon>
        <taxon>Bacillati</taxon>
        <taxon>Bacillota</taxon>
        <taxon>Clostridia</taxon>
        <taxon>Eubacteriales</taxon>
        <taxon>Peptococcaceae</taxon>
        <taxon>Dehalobacterium</taxon>
    </lineage>
</organism>
<dbReference type="Gene3D" id="3.40.91.30">
    <property type="match status" value="1"/>
</dbReference>
<name>A0ABT1Y3P2_9FIRM</name>
<dbReference type="InterPro" id="IPR027417">
    <property type="entry name" value="P-loop_NTPase"/>
</dbReference>
<protein>
    <submittedName>
        <fullName evidence="1">Cytidylate kinase family protein</fullName>
    </submittedName>
</protein>
<comment type="caution">
    <text evidence="1">The sequence shown here is derived from an EMBL/GenBank/DDBJ whole genome shotgun (WGS) entry which is preliminary data.</text>
</comment>
<keyword evidence="1" id="KW-0808">Transferase</keyword>
<keyword evidence="2" id="KW-1185">Reference proteome</keyword>
<dbReference type="Pfam" id="PF13189">
    <property type="entry name" value="Cytidylate_kin2"/>
    <property type="match status" value="1"/>
</dbReference>
<accession>A0ABT1Y3P2</accession>